<accession>A0ABQ2B2P3</accession>
<proteinExistence type="inferred from homology"/>
<dbReference type="InterPro" id="IPR049704">
    <property type="entry name" value="Aminotrans_3_PPA_site"/>
</dbReference>
<dbReference type="EMBL" id="BMDG01000003">
    <property type="protein sequence ID" value="GGI06289.1"/>
    <property type="molecule type" value="Genomic_DNA"/>
</dbReference>
<evidence type="ECO:0000256" key="13">
    <source>
        <dbReference type="ARBA" id="ARBA00049111"/>
    </source>
</evidence>
<dbReference type="InterPro" id="IPR015422">
    <property type="entry name" value="PyrdxlP-dep_Trfase_small"/>
</dbReference>
<organism evidence="15 16">
    <name type="scientific">Isoptericola cucumis</name>
    <dbReference type="NCBI Taxonomy" id="1776856"/>
    <lineage>
        <taxon>Bacteria</taxon>
        <taxon>Bacillati</taxon>
        <taxon>Actinomycetota</taxon>
        <taxon>Actinomycetes</taxon>
        <taxon>Micrococcales</taxon>
        <taxon>Promicromonosporaceae</taxon>
        <taxon>Isoptericola</taxon>
    </lineage>
</organism>
<keyword evidence="9 14" id="KW-0663">Pyridoxal phosphate</keyword>
<evidence type="ECO:0000256" key="1">
    <source>
        <dbReference type="ARBA" id="ARBA00001933"/>
    </source>
</evidence>
<gene>
    <name evidence="15" type="ORF">GCM10007368_10420</name>
</gene>
<evidence type="ECO:0000256" key="12">
    <source>
        <dbReference type="ARBA" id="ARBA00031476"/>
    </source>
</evidence>
<evidence type="ECO:0000256" key="9">
    <source>
        <dbReference type="ARBA" id="ARBA00022898"/>
    </source>
</evidence>
<evidence type="ECO:0000256" key="11">
    <source>
        <dbReference type="ARBA" id="ARBA00030665"/>
    </source>
</evidence>
<evidence type="ECO:0000256" key="5">
    <source>
        <dbReference type="ARBA" id="ARBA00013155"/>
    </source>
</evidence>
<dbReference type="PANTHER" id="PTHR43552:SF2">
    <property type="entry name" value="DIAMINOBUTYRATE--2-OXOGLUTARATE TRANSAMINASE"/>
    <property type="match status" value="1"/>
</dbReference>
<dbReference type="InterPro" id="IPR005814">
    <property type="entry name" value="Aminotrans_3"/>
</dbReference>
<protein>
    <recommendedName>
        <fullName evidence="6">Diaminobutyrate--2-oxoglutarate transaminase</fullName>
        <ecNumber evidence="5">2.6.1.76</ecNumber>
    </recommendedName>
    <alternativeName>
        <fullName evidence="11">DABA aminotransferase</fullName>
    </alternativeName>
    <alternativeName>
        <fullName evidence="12">Diaminobutyrate--2-oxoglutarate aminotransferase</fullName>
    </alternativeName>
    <alternativeName>
        <fullName evidence="10">L-2,4-diaminobutyric acid transaminase</fullName>
    </alternativeName>
</protein>
<dbReference type="CDD" id="cd00610">
    <property type="entry name" value="OAT_like"/>
    <property type="match status" value="1"/>
</dbReference>
<dbReference type="PROSITE" id="PS00600">
    <property type="entry name" value="AA_TRANSFER_CLASS_3"/>
    <property type="match status" value="1"/>
</dbReference>
<dbReference type="Pfam" id="PF00202">
    <property type="entry name" value="Aminotran_3"/>
    <property type="match status" value="1"/>
</dbReference>
<evidence type="ECO:0000313" key="16">
    <source>
        <dbReference type="Proteomes" id="UP000632535"/>
    </source>
</evidence>
<dbReference type="PIRSF" id="PIRSF000521">
    <property type="entry name" value="Transaminase_4ab_Lys_Orn"/>
    <property type="match status" value="1"/>
</dbReference>
<keyword evidence="7 15" id="KW-0032">Aminotransferase</keyword>
<comment type="similarity">
    <text evidence="4 14">Belongs to the class-III pyridoxal-phosphate-dependent aminotransferase family.</text>
</comment>
<evidence type="ECO:0000256" key="2">
    <source>
        <dbReference type="ARBA" id="ARBA00002189"/>
    </source>
</evidence>
<evidence type="ECO:0000256" key="14">
    <source>
        <dbReference type="RuleBase" id="RU003560"/>
    </source>
</evidence>
<dbReference type="NCBIfam" id="TIGR00709">
    <property type="entry name" value="dat"/>
    <property type="match status" value="1"/>
</dbReference>
<evidence type="ECO:0000313" key="15">
    <source>
        <dbReference type="EMBL" id="GGI06289.1"/>
    </source>
</evidence>
<dbReference type="EC" id="2.6.1.76" evidence="5"/>
<comment type="caution">
    <text evidence="15">The sequence shown here is derived from an EMBL/GenBank/DDBJ whole genome shotgun (WGS) entry which is preliminary data.</text>
</comment>
<dbReference type="Proteomes" id="UP000632535">
    <property type="component" value="Unassembled WGS sequence"/>
</dbReference>
<dbReference type="SUPFAM" id="SSF53383">
    <property type="entry name" value="PLP-dependent transferases"/>
    <property type="match status" value="1"/>
</dbReference>
<evidence type="ECO:0000256" key="4">
    <source>
        <dbReference type="ARBA" id="ARBA00008954"/>
    </source>
</evidence>
<name>A0ABQ2B2P3_9MICO</name>
<evidence type="ECO:0000256" key="3">
    <source>
        <dbReference type="ARBA" id="ARBA00004946"/>
    </source>
</evidence>
<dbReference type="NCBIfam" id="NF006733">
    <property type="entry name" value="PRK09264.1"/>
    <property type="match status" value="1"/>
</dbReference>
<evidence type="ECO:0000256" key="8">
    <source>
        <dbReference type="ARBA" id="ARBA00022679"/>
    </source>
</evidence>
<dbReference type="InterPro" id="IPR015421">
    <property type="entry name" value="PyrdxlP-dep_Trfase_major"/>
</dbReference>
<keyword evidence="16" id="KW-1185">Reference proteome</keyword>
<dbReference type="Gene3D" id="3.90.1150.10">
    <property type="entry name" value="Aspartate Aminotransferase, domain 1"/>
    <property type="match status" value="1"/>
</dbReference>
<comment type="catalytic activity">
    <reaction evidence="13">
        <text>L-2,4-diaminobutanoate + 2-oxoglutarate = L-aspartate 4-semialdehyde + L-glutamate</text>
        <dbReference type="Rhea" id="RHEA:11160"/>
        <dbReference type="ChEBI" id="CHEBI:16810"/>
        <dbReference type="ChEBI" id="CHEBI:29985"/>
        <dbReference type="ChEBI" id="CHEBI:58761"/>
        <dbReference type="ChEBI" id="CHEBI:537519"/>
        <dbReference type="EC" id="2.6.1.76"/>
    </reaction>
</comment>
<comment type="cofactor">
    <cofactor evidence="1">
        <name>pyridoxal 5'-phosphate</name>
        <dbReference type="ChEBI" id="CHEBI:597326"/>
    </cofactor>
</comment>
<evidence type="ECO:0000256" key="10">
    <source>
        <dbReference type="ARBA" id="ARBA00029744"/>
    </source>
</evidence>
<comment type="function">
    <text evidence="2">Catalyzes reversively the conversion of L-aspartate beta-semialdehyde (ASA) to L-2,4-diaminobutyrate (DABA) by transamination with L-glutamate.</text>
</comment>
<keyword evidence="8" id="KW-0808">Transferase</keyword>
<dbReference type="GO" id="GO:0008483">
    <property type="term" value="F:transaminase activity"/>
    <property type="evidence" value="ECO:0007669"/>
    <property type="project" value="UniProtKB-KW"/>
</dbReference>
<dbReference type="Gene3D" id="3.40.640.10">
    <property type="entry name" value="Type I PLP-dependent aspartate aminotransferase-like (Major domain)"/>
    <property type="match status" value="1"/>
</dbReference>
<comment type="pathway">
    <text evidence="3">Amine and polyamine biosynthesis; ectoine biosynthesis; L-ectoine from L-aspartate 4-semialdehyde: step 1/3.</text>
</comment>
<evidence type="ECO:0000256" key="7">
    <source>
        <dbReference type="ARBA" id="ARBA00022576"/>
    </source>
</evidence>
<evidence type="ECO:0000256" key="6">
    <source>
        <dbReference type="ARBA" id="ARBA00014798"/>
    </source>
</evidence>
<reference evidence="16" key="1">
    <citation type="journal article" date="2019" name="Int. J. Syst. Evol. Microbiol.">
        <title>The Global Catalogue of Microorganisms (GCM) 10K type strain sequencing project: providing services to taxonomists for standard genome sequencing and annotation.</title>
        <authorList>
            <consortium name="The Broad Institute Genomics Platform"/>
            <consortium name="The Broad Institute Genome Sequencing Center for Infectious Disease"/>
            <person name="Wu L."/>
            <person name="Ma J."/>
        </authorList>
    </citation>
    <scope>NUCLEOTIDE SEQUENCE [LARGE SCALE GENOMIC DNA]</scope>
    <source>
        <strain evidence="16">CCM 8653</strain>
    </source>
</reference>
<dbReference type="InterPro" id="IPR004637">
    <property type="entry name" value="Dat"/>
</dbReference>
<sequence>MTGPGPGTYILEMEVFEKWESEIRGYSRTYPTVFASASNARQVDEGGRSYIDFFAGAGVLNFGHNNPRMKRAMIEFLEADGVAHSLDMATTTKRDFISSFVSTVLEPRGMTMKLQFMGPTGTNAVEAALKLARRVTGRREVVAFTHGFHGMTLGSLALTGNDAFRRAAGVPLEHVHRLPFETAPGGGLPSLDAYRAQLEDVSSGLRPPAAFVVETIQAEGGVNVAGAEWLQAVQQLAHDVGALFVIDEIQVGCGRTGSYFSFDGMGLDPDIVCLAKGIGGYGTPLAMNLNRPELDAQWAPGEHTGTFRGQGLSFVAGREALTYFADDTLMTDVRAKGARIEAALRGIADAHPGRGFEARGRGMIQGLDVVDGALAKAITQECFARGLLIGPCGSGGRVLKAIPPLTIPDADLTEGLEILAEAVRSSL</sequence>
<dbReference type="InterPro" id="IPR015424">
    <property type="entry name" value="PyrdxlP-dep_Trfase"/>
</dbReference>
<dbReference type="PANTHER" id="PTHR43552">
    <property type="entry name" value="DIAMINOBUTYRATE--2-OXOGLUTARATE AMINOTRANSFERASE"/>
    <property type="match status" value="1"/>
</dbReference>